<evidence type="ECO:0000313" key="2">
    <source>
        <dbReference type="EMBL" id="KPL91964.1"/>
    </source>
</evidence>
<proteinExistence type="predicted"/>
<dbReference type="InterPro" id="IPR049311">
    <property type="entry name" value="GIY_YIG_cat"/>
</dbReference>
<dbReference type="EMBL" id="LGKP01000003">
    <property type="protein sequence ID" value="KPL91964.1"/>
    <property type="molecule type" value="Genomic_DNA"/>
</dbReference>
<reference evidence="2 3" key="1">
    <citation type="submission" date="2015-07" db="EMBL/GenBank/DDBJ databases">
        <title>Whole genome sequence of Herpetosiphon geysericola DSM 7119.</title>
        <authorList>
            <person name="Hemp J."/>
            <person name="Ward L.M."/>
            <person name="Pace L.A."/>
            <person name="Fischer W.W."/>
        </authorList>
    </citation>
    <scope>NUCLEOTIDE SEQUENCE [LARGE SCALE GENOMIC DNA]</scope>
    <source>
        <strain evidence="2 3">DSM 7119</strain>
    </source>
</reference>
<sequence length="172" mass="19291">MLPVVNFLAAPELIPAQPGIYGWWFKTIPPQVPNVGCLHIAGWTLLYLGISPARNNPTSRQNLRKRLRDHMLGRANSSTLRLSLGCLLSEQLNLKLAAYGPSKYVAFGEGEKRLSQWLAANTGLSWLVHPQPWLIKPELLQHYVLPLNIKGNDHPFVTTLEQIRAQATLEAR</sequence>
<evidence type="ECO:0000313" key="3">
    <source>
        <dbReference type="Proteomes" id="UP000050277"/>
    </source>
</evidence>
<comment type="caution">
    <text evidence="2">The sequence shown here is derived from an EMBL/GenBank/DDBJ whole genome shotgun (WGS) entry which is preliminary data.</text>
</comment>
<name>A0A0P6Y6F5_9CHLR</name>
<organism evidence="2 3">
    <name type="scientific">Herpetosiphon geysericola</name>
    <dbReference type="NCBI Taxonomy" id="70996"/>
    <lineage>
        <taxon>Bacteria</taxon>
        <taxon>Bacillati</taxon>
        <taxon>Chloroflexota</taxon>
        <taxon>Chloroflexia</taxon>
        <taxon>Herpetosiphonales</taxon>
        <taxon>Herpetosiphonaceae</taxon>
        <taxon>Herpetosiphon</taxon>
    </lineage>
</organism>
<dbReference type="Pfam" id="PF20815">
    <property type="entry name" value="GIY_YIG_2"/>
    <property type="match status" value="1"/>
</dbReference>
<protein>
    <recommendedName>
        <fullName evidence="1">GIY-YIG catalytic domain-containing protein</fullName>
    </recommendedName>
</protein>
<dbReference type="STRING" id="70996.SE18_00845"/>
<keyword evidence="3" id="KW-1185">Reference proteome</keyword>
<dbReference type="AlphaFoldDB" id="A0A0P6Y6F5"/>
<accession>A0A0P6Y6F5</accession>
<evidence type="ECO:0000259" key="1">
    <source>
        <dbReference type="Pfam" id="PF20815"/>
    </source>
</evidence>
<gene>
    <name evidence="2" type="ORF">SE18_00845</name>
</gene>
<feature type="domain" description="GIY-YIG catalytic" evidence="1">
    <location>
        <begin position="19"/>
        <end position="165"/>
    </location>
</feature>
<dbReference type="Proteomes" id="UP000050277">
    <property type="component" value="Unassembled WGS sequence"/>
</dbReference>